<keyword evidence="6" id="KW-1185">Reference proteome</keyword>
<dbReference type="InterPro" id="IPR015943">
    <property type="entry name" value="WD40/YVTN_repeat-like_dom_sf"/>
</dbReference>
<dbReference type="Proteomes" id="UP000494040">
    <property type="component" value="Unassembled WGS sequence"/>
</dbReference>
<dbReference type="OMA" id="HDGDVMD"/>
<dbReference type="PANTHER" id="PTHR22652:SF0">
    <property type="entry name" value="NUCLEOPORIN NUP43"/>
    <property type="match status" value="1"/>
</dbReference>
<dbReference type="Gene3D" id="2.130.10.10">
    <property type="entry name" value="YVTN repeat-like/Quinoprotein amine dehydrogenase"/>
    <property type="match status" value="1"/>
</dbReference>
<accession>A0A8I6RSX3</accession>
<dbReference type="AlphaFoldDB" id="A0A8I6RSX3"/>
<dbReference type="SUPFAM" id="SSF50978">
    <property type="entry name" value="WD40 repeat-like"/>
    <property type="match status" value="1"/>
</dbReference>
<evidence type="ECO:0000313" key="6">
    <source>
        <dbReference type="Proteomes" id="UP000494040"/>
    </source>
</evidence>
<dbReference type="PANTHER" id="PTHR22652">
    <property type="entry name" value="NUCLEOPORIN NUP43"/>
    <property type="match status" value="1"/>
</dbReference>
<protein>
    <submittedName>
        <fullName evidence="5">Uncharacterized protein</fullName>
    </submittedName>
</protein>
<evidence type="ECO:0000256" key="3">
    <source>
        <dbReference type="ARBA" id="ARBA00022737"/>
    </source>
</evidence>
<dbReference type="OrthoDB" id="9890280at2759"/>
<dbReference type="InterPro" id="IPR001680">
    <property type="entry name" value="WD40_rpt"/>
</dbReference>
<comment type="subcellular location">
    <subcellularLocation>
        <location evidence="1">Nucleus</location>
    </subcellularLocation>
</comment>
<proteinExistence type="predicted"/>
<dbReference type="EnsemblMetazoa" id="XM_014395421.2">
    <property type="protein sequence ID" value="XP_014250907.1"/>
    <property type="gene ID" value="LOC106667460"/>
</dbReference>
<dbReference type="GO" id="GO:0031080">
    <property type="term" value="C:nuclear pore outer ring"/>
    <property type="evidence" value="ECO:0007669"/>
    <property type="project" value="TreeGrafter"/>
</dbReference>
<dbReference type="InterPro" id="IPR036322">
    <property type="entry name" value="WD40_repeat_dom_sf"/>
</dbReference>
<evidence type="ECO:0000256" key="1">
    <source>
        <dbReference type="ARBA" id="ARBA00004123"/>
    </source>
</evidence>
<evidence type="ECO:0000313" key="5">
    <source>
        <dbReference type="EnsemblMetazoa" id="XP_014250907.1"/>
    </source>
</evidence>
<dbReference type="KEGG" id="clec:106667460"/>
<evidence type="ECO:0000256" key="4">
    <source>
        <dbReference type="ARBA" id="ARBA00023242"/>
    </source>
</evidence>
<keyword evidence="3" id="KW-0677">Repeat</keyword>
<organism evidence="5 6">
    <name type="scientific">Cimex lectularius</name>
    <name type="common">Bed bug</name>
    <name type="synonym">Acanthia lectularia</name>
    <dbReference type="NCBI Taxonomy" id="79782"/>
    <lineage>
        <taxon>Eukaryota</taxon>
        <taxon>Metazoa</taxon>
        <taxon>Ecdysozoa</taxon>
        <taxon>Arthropoda</taxon>
        <taxon>Hexapoda</taxon>
        <taxon>Insecta</taxon>
        <taxon>Pterygota</taxon>
        <taxon>Neoptera</taxon>
        <taxon>Paraneoptera</taxon>
        <taxon>Hemiptera</taxon>
        <taxon>Heteroptera</taxon>
        <taxon>Panheteroptera</taxon>
        <taxon>Cimicomorpha</taxon>
        <taxon>Cimicidae</taxon>
        <taxon>Cimex</taxon>
    </lineage>
</organism>
<evidence type="ECO:0000256" key="2">
    <source>
        <dbReference type="ARBA" id="ARBA00022574"/>
    </source>
</evidence>
<reference evidence="5" key="1">
    <citation type="submission" date="2022-01" db="UniProtKB">
        <authorList>
            <consortium name="EnsemblMetazoa"/>
        </authorList>
    </citation>
    <scope>IDENTIFICATION</scope>
</reference>
<keyword evidence="2" id="KW-0853">WD repeat</keyword>
<name>A0A8I6RSX3_CIMLE</name>
<dbReference type="Pfam" id="PF00400">
    <property type="entry name" value="WD40"/>
    <property type="match status" value="1"/>
</dbReference>
<sequence>MNTFSMPTGFKTHQEGRLAGKVEFYNVQRSYMSSKVARVRWSPDCEHFLTGGYGEPTNRVELWHFPRGADCAYGYPKLKDSITTNGDVNEIKFVDGNRFLFSTTTSELHLVQISNEKMEIVETWDGKYFVGDSIYGFDISDESTVAVITSEGIIACFSLANRQEPSATVGSHKDNIECVSFLTNHELAQGNLRGQLTVWDLRLDLFKPAMSFAYNRDSTVGVTCIQPFPVRKHMLVASGMDGSVTTWDLRKPLMAETVYEAHSKPVTSMVFHQARPSNLFTTSMSGEVWHWTNFLSLLGEGGTTVTMFNHTVTIPPPDNKPDVVCLIGKKKFPTNSCDVIEDRLVCSTDNDCLVFVQPLQLK</sequence>
<keyword evidence="4" id="KW-0539">Nucleus</keyword>
<dbReference type="SMART" id="SM00320">
    <property type="entry name" value="WD40"/>
    <property type="match status" value="4"/>
</dbReference>
<gene>
    <name evidence="5" type="primary">106667460</name>
</gene>